<sequence length="301" mass="33888">MIQQSDLKEVSPQPIANEGELPDDIVKDNSKKKKWLDFMQFSNSQINIFTVLRYVQKTSVYPLAVYFPLHSINTFIVPAISPNYTPNEVLMMVREVLPSPELTTKMLVMSALVHTGSGFLIRVLNLWRNRKHPKQENTETFIHENSQDNSQKTIGLVGGVSGFLLGLKKRFSIPPQVVSGYVLNTALAFHLLIMKFGPSLANIDIDFGYVKWILQNNEKTTKWVFGIVPLATLITSGTYHILAGSCQYLNFKSLSSRRKWSDLITIMTVFGGVSLIRLSTATSDIFGSRNYNAIFSALHLK</sequence>
<name>G8BSD1_TETPH</name>
<dbReference type="Pfam" id="PF07950">
    <property type="entry name" value="MCP1_TM"/>
    <property type="match status" value="2"/>
</dbReference>
<dbReference type="GO" id="GO:0070585">
    <property type="term" value="P:protein localization to mitochondrion"/>
    <property type="evidence" value="ECO:0007669"/>
    <property type="project" value="EnsemblFungi"/>
</dbReference>
<reference evidence="4 5" key="1">
    <citation type="journal article" date="2011" name="Proc. Natl. Acad. Sci. U.S.A.">
        <title>Evolutionary erosion of yeast sex chromosomes by mating-type switching accidents.</title>
        <authorList>
            <person name="Gordon J.L."/>
            <person name="Armisen D."/>
            <person name="Proux-Wera E."/>
            <person name="Oheigeartaigh S.S."/>
            <person name="Byrne K.P."/>
            <person name="Wolfe K.H."/>
        </authorList>
    </citation>
    <scope>NUCLEOTIDE SEQUENCE [LARGE SCALE GENOMIC DNA]</scope>
    <source>
        <strain evidence="5">ATCC 24235 / CBS 4417 / NBRC 1672 / NRRL Y-8282 / UCD 70-5</strain>
    </source>
</reference>
<gene>
    <name evidence="4" type="primary">TPHA0D01110</name>
    <name evidence="4" type="ordered locus">TPHA_0D01110</name>
</gene>
<dbReference type="GO" id="GO:0007005">
    <property type="term" value="P:mitochondrion organization"/>
    <property type="evidence" value="ECO:0007669"/>
    <property type="project" value="EnsemblFungi"/>
</dbReference>
<dbReference type="GO" id="GO:0055088">
    <property type="term" value="P:lipid homeostasis"/>
    <property type="evidence" value="ECO:0007669"/>
    <property type="project" value="EnsemblFungi"/>
</dbReference>
<dbReference type="Proteomes" id="UP000005666">
    <property type="component" value="Chromosome 4"/>
</dbReference>
<feature type="region of interest" description="Disordered" evidence="1">
    <location>
        <begin position="1"/>
        <end position="25"/>
    </location>
</feature>
<protein>
    <recommendedName>
        <fullName evidence="3">Mitochondrial adapter protein MCP1 transmembrane domain-containing protein</fullName>
    </recommendedName>
</protein>
<keyword evidence="2" id="KW-0472">Membrane</keyword>
<feature type="transmembrane region" description="Helical" evidence="2">
    <location>
        <begin position="263"/>
        <end position="280"/>
    </location>
</feature>
<feature type="domain" description="Mitochondrial adapter protein MCP1 transmembrane" evidence="3">
    <location>
        <begin position="65"/>
        <end position="171"/>
    </location>
</feature>
<dbReference type="GO" id="GO:0030674">
    <property type="term" value="F:protein-macromolecule adaptor activity"/>
    <property type="evidence" value="ECO:0007669"/>
    <property type="project" value="EnsemblFungi"/>
</dbReference>
<dbReference type="EMBL" id="HE612859">
    <property type="protein sequence ID" value="CCE62752.1"/>
    <property type="molecule type" value="Genomic_DNA"/>
</dbReference>
<feature type="transmembrane region" description="Helical" evidence="2">
    <location>
        <begin position="104"/>
        <end position="124"/>
    </location>
</feature>
<dbReference type="PANTHER" id="PTHR38409">
    <property type="entry name" value="MDM10-COMPLEMENTING PROTEIN 1"/>
    <property type="match status" value="1"/>
</dbReference>
<keyword evidence="2" id="KW-1133">Transmembrane helix</keyword>
<dbReference type="RefSeq" id="XP_003685186.1">
    <property type="nucleotide sequence ID" value="XM_003685138.1"/>
</dbReference>
<feature type="domain" description="Mitochondrial adapter protein MCP1 transmembrane" evidence="3">
    <location>
        <begin position="187"/>
        <end position="268"/>
    </location>
</feature>
<evidence type="ECO:0000313" key="5">
    <source>
        <dbReference type="Proteomes" id="UP000005666"/>
    </source>
</evidence>
<dbReference type="OrthoDB" id="10259513at2759"/>
<dbReference type="PANTHER" id="PTHR38409:SF1">
    <property type="entry name" value="MITOCHONDRIAL ADAPTER PROTEIN MCP1"/>
    <property type="match status" value="1"/>
</dbReference>
<dbReference type="InterPro" id="IPR039960">
    <property type="entry name" value="MCP1"/>
</dbReference>
<dbReference type="KEGG" id="tpf:TPHA_0D01110"/>
<evidence type="ECO:0000313" key="4">
    <source>
        <dbReference type="EMBL" id="CCE62752.1"/>
    </source>
</evidence>
<organism evidence="4 5">
    <name type="scientific">Tetrapisispora phaffii (strain ATCC 24235 / CBS 4417 / NBRC 1672 / NRRL Y-8282 / UCD 70-5)</name>
    <name type="common">Yeast</name>
    <name type="synonym">Fabospora phaffii</name>
    <dbReference type="NCBI Taxonomy" id="1071381"/>
    <lineage>
        <taxon>Eukaryota</taxon>
        <taxon>Fungi</taxon>
        <taxon>Dikarya</taxon>
        <taxon>Ascomycota</taxon>
        <taxon>Saccharomycotina</taxon>
        <taxon>Saccharomycetes</taxon>
        <taxon>Saccharomycetales</taxon>
        <taxon>Saccharomycetaceae</taxon>
        <taxon>Tetrapisispora</taxon>
    </lineage>
</organism>
<feature type="transmembrane region" description="Helical" evidence="2">
    <location>
        <begin position="223"/>
        <end position="242"/>
    </location>
</feature>
<dbReference type="GO" id="GO:0005741">
    <property type="term" value="C:mitochondrial outer membrane"/>
    <property type="evidence" value="ECO:0007669"/>
    <property type="project" value="EnsemblFungi"/>
</dbReference>
<evidence type="ECO:0000256" key="2">
    <source>
        <dbReference type="SAM" id="Phobius"/>
    </source>
</evidence>
<keyword evidence="5" id="KW-1185">Reference proteome</keyword>
<feature type="transmembrane region" description="Helical" evidence="2">
    <location>
        <begin position="63"/>
        <end position="84"/>
    </location>
</feature>
<dbReference type="OMA" id="HLLIMKW"/>
<dbReference type="HOGENOM" id="CLU_066681_1_0_1"/>
<accession>G8BSD1</accession>
<dbReference type="eggNOG" id="ENOG502RYUN">
    <property type="taxonomic scope" value="Eukaryota"/>
</dbReference>
<dbReference type="GeneID" id="11531100"/>
<dbReference type="AlphaFoldDB" id="G8BSD1"/>
<evidence type="ECO:0000259" key="3">
    <source>
        <dbReference type="Pfam" id="PF07950"/>
    </source>
</evidence>
<dbReference type="STRING" id="1071381.G8BSD1"/>
<proteinExistence type="predicted"/>
<keyword evidence="2" id="KW-0812">Transmembrane</keyword>
<dbReference type="InterPro" id="IPR012472">
    <property type="entry name" value="MCP1_TM"/>
</dbReference>
<evidence type="ECO:0000256" key="1">
    <source>
        <dbReference type="SAM" id="MobiDB-lite"/>
    </source>
</evidence>